<dbReference type="Proteomes" id="UP000494040">
    <property type="component" value="Unassembled WGS sequence"/>
</dbReference>
<evidence type="ECO:0000256" key="1">
    <source>
        <dbReference type="ARBA" id="ARBA00007782"/>
    </source>
</evidence>
<evidence type="ECO:0000313" key="6">
    <source>
        <dbReference type="EnsemblMetazoa" id="XP_014256702.1"/>
    </source>
</evidence>
<dbReference type="SMART" id="SM01084">
    <property type="entry name" value="CKS"/>
    <property type="match status" value="1"/>
</dbReference>
<dbReference type="KEGG" id="clec:106670691"/>
<dbReference type="GO" id="GO:0051301">
    <property type="term" value="P:cell division"/>
    <property type="evidence" value="ECO:0007669"/>
    <property type="project" value="UniProtKB-UniRule"/>
</dbReference>
<evidence type="ECO:0000256" key="4">
    <source>
        <dbReference type="ARBA" id="ARBA00068939"/>
    </source>
</evidence>
<dbReference type="PRINTS" id="PR00296">
    <property type="entry name" value="CYCLINKINASE"/>
</dbReference>
<sequence>MSHRTSQIYYSEKYFDDKYEYRHVVLPKDMVKLLPTARLMTETEWRSIGVQQSPGWIHYMIHTPEPWILLFKRPITTPPPNKE</sequence>
<dbReference type="AlphaFoldDB" id="A0A8I6TGR3"/>
<reference evidence="6" key="1">
    <citation type="submission" date="2022-01" db="UniProtKB">
        <authorList>
            <consortium name="EnsemblMetazoa"/>
        </authorList>
    </citation>
    <scope>IDENTIFICATION</scope>
</reference>
<dbReference type="SUPFAM" id="SSF55637">
    <property type="entry name" value="Cell cycle regulatory proteins"/>
    <property type="match status" value="1"/>
</dbReference>
<organism evidence="6 7">
    <name type="scientific">Cimex lectularius</name>
    <name type="common">Bed bug</name>
    <name type="synonym">Acanthia lectularia</name>
    <dbReference type="NCBI Taxonomy" id="79782"/>
    <lineage>
        <taxon>Eukaryota</taxon>
        <taxon>Metazoa</taxon>
        <taxon>Ecdysozoa</taxon>
        <taxon>Arthropoda</taxon>
        <taxon>Hexapoda</taxon>
        <taxon>Insecta</taxon>
        <taxon>Pterygota</taxon>
        <taxon>Neoptera</taxon>
        <taxon>Paraneoptera</taxon>
        <taxon>Hemiptera</taxon>
        <taxon>Heteroptera</taxon>
        <taxon>Panheteroptera</taxon>
        <taxon>Cimicomorpha</taxon>
        <taxon>Cimicidae</taxon>
        <taxon>Cimex</taxon>
    </lineage>
</organism>
<dbReference type="EnsemblMetazoa" id="XM_014401216.2">
    <property type="protein sequence ID" value="XP_014256702.1"/>
    <property type="gene ID" value="LOC106670691"/>
</dbReference>
<evidence type="ECO:0000256" key="2">
    <source>
        <dbReference type="ARBA" id="ARBA00022618"/>
    </source>
</evidence>
<dbReference type="OMA" id="AHYETHR"/>
<evidence type="ECO:0000256" key="3">
    <source>
        <dbReference type="ARBA" id="ARBA00023306"/>
    </source>
</evidence>
<dbReference type="OrthoDB" id="440676at2759"/>
<accession>A0A8I6TGR3</accession>
<keyword evidence="2 5" id="KW-0132">Cell division</keyword>
<dbReference type="PROSITE" id="PS00944">
    <property type="entry name" value="CKS_1"/>
    <property type="match status" value="1"/>
</dbReference>
<comment type="function">
    <text evidence="5">Binds to the catalytic subunit of the cyclin dependent kinases and is essential for their biological function.</text>
</comment>
<comment type="similarity">
    <text evidence="1 5">Belongs to the CKS family.</text>
</comment>
<dbReference type="RefSeq" id="XP_014256702.1">
    <property type="nucleotide sequence ID" value="XM_014401216.2"/>
</dbReference>
<dbReference type="GO" id="GO:0016538">
    <property type="term" value="F:cyclin-dependent protein serine/threonine kinase regulator activity"/>
    <property type="evidence" value="ECO:0007669"/>
    <property type="project" value="InterPro"/>
</dbReference>
<dbReference type="Gene3D" id="3.30.170.10">
    <property type="entry name" value="Cyclin-dependent kinase, regulatory subunit"/>
    <property type="match status" value="1"/>
</dbReference>
<keyword evidence="7" id="KW-1185">Reference proteome</keyword>
<protein>
    <recommendedName>
        <fullName evidence="4 5">Cyclin-dependent kinases regulatory subunit</fullName>
    </recommendedName>
</protein>
<keyword evidence="3 5" id="KW-0131">Cell cycle</keyword>
<dbReference type="PANTHER" id="PTHR23415">
    <property type="entry name" value="CYCLIN-DEPENDENT KINASES REGULATORY SUBUNIT/60S RIBOSOME SUBUNIT BIOGENESIS PROTEIN NIP7"/>
    <property type="match status" value="1"/>
</dbReference>
<evidence type="ECO:0000256" key="5">
    <source>
        <dbReference type="RuleBase" id="RU311113"/>
    </source>
</evidence>
<dbReference type="FunFam" id="3.30.170.10:FF:000001">
    <property type="entry name" value="Cyclin-dependent kinases regulatory subunit"/>
    <property type="match status" value="1"/>
</dbReference>
<dbReference type="InterPro" id="IPR036858">
    <property type="entry name" value="Cyclin-dep_kinase_reg-sub_sf"/>
</dbReference>
<proteinExistence type="inferred from homology"/>
<evidence type="ECO:0000313" key="7">
    <source>
        <dbReference type="Proteomes" id="UP000494040"/>
    </source>
</evidence>
<dbReference type="GeneID" id="106670691"/>
<name>A0A8I6TGR3_CIMLE</name>
<dbReference type="InterPro" id="IPR000789">
    <property type="entry name" value="Cyclin-dep_kinase_reg-sub"/>
</dbReference>
<dbReference type="Pfam" id="PF01111">
    <property type="entry name" value="CKS"/>
    <property type="match status" value="1"/>
</dbReference>